<dbReference type="PRINTS" id="PR00463">
    <property type="entry name" value="EP450I"/>
</dbReference>
<evidence type="ECO:0000256" key="1">
    <source>
        <dbReference type="ARBA" id="ARBA00010617"/>
    </source>
</evidence>
<dbReference type="PANTHER" id="PTHR47950">
    <property type="entry name" value="CYTOCHROME P450, FAMILY 76, SUBFAMILY C, POLYPEPTIDE 5-RELATED"/>
    <property type="match status" value="1"/>
</dbReference>
<dbReference type="GO" id="GO:0020037">
    <property type="term" value="F:heme binding"/>
    <property type="evidence" value="ECO:0007669"/>
    <property type="project" value="InterPro"/>
</dbReference>
<dbReference type="PANTHER" id="PTHR47950:SF15">
    <property type="entry name" value="CYTOCHROME P450"/>
    <property type="match status" value="1"/>
</dbReference>
<evidence type="ECO:0000313" key="4">
    <source>
        <dbReference type="Proteomes" id="UP000467840"/>
    </source>
</evidence>
<gene>
    <name evidence="2" type="ORF">GH714_029687</name>
    <name evidence="3" type="ORF">GH714_029697</name>
</gene>
<dbReference type="InterPro" id="IPR036396">
    <property type="entry name" value="Cyt_P450_sf"/>
</dbReference>
<dbReference type="Gene3D" id="1.10.630.10">
    <property type="entry name" value="Cytochrome P450"/>
    <property type="match status" value="1"/>
</dbReference>
<accession>A0A6A6M4V2</accession>
<reference evidence="2 4" key="1">
    <citation type="journal article" date="2020" name="Mol. Plant">
        <title>The Chromosome-Based Rubber Tree Genome Provides New Insights into Spurge Genome Evolution and Rubber Biosynthesis.</title>
        <authorList>
            <person name="Liu J."/>
            <person name="Shi C."/>
            <person name="Shi C.C."/>
            <person name="Li W."/>
            <person name="Zhang Q.J."/>
            <person name="Zhang Y."/>
            <person name="Li K."/>
            <person name="Lu H.F."/>
            <person name="Shi C."/>
            <person name="Zhu S.T."/>
            <person name="Xiao Z.Y."/>
            <person name="Nan H."/>
            <person name="Yue Y."/>
            <person name="Zhu X.G."/>
            <person name="Wu Y."/>
            <person name="Hong X.N."/>
            <person name="Fan G.Y."/>
            <person name="Tong Y."/>
            <person name="Zhang D."/>
            <person name="Mao C.L."/>
            <person name="Liu Y.L."/>
            <person name="Hao S.J."/>
            <person name="Liu W.Q."/>
            <person name="Lv M.Q."/>
            <person name="Zhang H.B."/>
            <person name="Liu Y."/>
            <person name="Hu-Tang G.R."/>
            <person name="Wang J.P."/>
            <person name="Wang J.H."/>
            <person name="Sun Y.H."/>
            <person name="Ni S.B."/>
            <person name="Chen W.B."/>
            <person name="Zhang X.C."/>
            <person name="Jiao Y.N."/>
            <person name="Eichler E.E."/>
            <person name="Li G.H."/>
            <person name="Liu X."/>
            <person name="Gao L.Z."/>
        </authorList>
    </citation>
    <scope>NUCLEOTIDE SEQUENCE [LARGE SCALE GENOMIC DNA]</scope>
    <source>
        <strain evidence="4">cv. GT1</strain>
        <tissue evidence="2">Leaf</tissue>
    </source>
</reference>
<dbReference type="GO" id="GO:0004497">
    <property type="term" value="F:monooxygenase activity"/>
    <property type="evidence" value="ECO:0007669"/>
    <property type="project" value="InterPro"/>
</dbReference>
<name>A0A6A6M4V2_HEVBR</name>
<evidence type="ECO:0008006" key="5">
    <source>
        <dbReference type="Google" id="ProtNLM"/>
    </source>
</evidence>
<dbReference type="EMBL" id="JAAGAX010000008">
    <property type="protein sequence ID" value="KAF2307551.1"/>
    <property type="molecule type" value="Genomic_DNA"/>
</dbReference>
<dbReference type="GO" id="GO:0005506">
    <property type="term" value="F:iron ion binding"/>
    <property type="evidence" value="ECO:0007669"/>
    <property type="project" value="InterPro"/>
</dbReference>
<keyword evidence="4" id="KW-1185">Reference proteome</keyword>
<dbReference type="SUPFAM" id="SSF48264">
    <property type="entry name" value="Cytochrome P450"/>
    <property type="match status" value="1"/>
</dbReference>
<comment type="caution">
    <text evidence="2">The sequence shown here is derived from an EMBL/GenBank/DDBJ whole genome shotgun (WGS) entry which is preliminary data.</text>
</comment>
<dbReference type="InterPro" id="IPR002401">
    <property type="entry name" value="Cyt_P450_E_grp-I"/>
</dbReference>
<organism evidence="2 4">
    <name type="scientific">Hevea brasiliensis</name>
    <name type="common">Para rubber tree</name>
    <name type="synonym">Siphonia brasiliensis</name>
    <dbReference type="NCBI Taxonomy" id="3981"/>
    <lineage>
        <taxon>Eukaryota</taxon>
        <taxon>Viridiplantae</taxon>
        <taxon>Streptophyta</taxon>
        <taxon>Embryophyta</taxon>
        <taxon>Tracheophyta</taxon>
        <taxon>Spermatophyta</taxon>
        <taxon>Magnoliopsida</taxon>
        <taxon>eudicotyledons</taxon>
        <taxon>Gunneridae</taxon>
        <taxon>Pentapetalae</taxon>
        <taxon>rosids</taxon>
        <taxon>fabids</taxon>
        <taxon>Malpighiales</taxon>
        <taxon>Euphorbiaceae</taxon>
        <taxon>Crotonoideae</taxon>
        <taxon>Micrandreae</taxon>
        <taxon>Hevea</taxon>
    </lineage>
</organism>
<comment type="similarity">
    <text evidence="1">Belongs to the cytochrome P450 family.</text>
</comment>
<sequence>MTKDGVGRQAKCGRLLACFEMDGSSGNQEKYGARLGTSDEGCREVRERKDCRESIGEREDKDFLDVLLEYEGNEKEEPDKISTRNILVTILEVFLGGSGTSGITIEWALAELLRHPKSMRTVNDEINRVVGSSKKVEERDNEELLYPQALIKETVRLHPVNPLLLPRNTLEDGHFVRYRIPKDAQVLVNAWAIGRDPDT</sequence>
<dbReference type="GO" id="GO:0016705">
    <property type="term" value="F:oxidoreductase activity, acting on paired donors, with incorporation or reduction of molecular oxygen"/>
    <property type="evidence" value="ECO:0007669"/>
    <property type="project" value="InterPro"/>
</dbReference>
<dbReference type="Pfam" id="PF00067">
    <property type="entry name" value="p450"/>
    <property type="match status" value="1"/>
</dbReference>
<dbReference type="InterPro" id="IPR001128">
    <property type="entry name" value="Cyt_P450"/>
</dbReference>
<evidence type="ECO:0000313" key="2">
    <source>
        <dbReference type="EMBL" id="KAF2307548.1"/>
    </source>
</evidence>
<dbReference type="PRINTS" id="PR00385">
    <property type="entry name" value="P450"/>
</dbReference>
<protein>
    <recommendedName>
        <fullName evidence="5">Cytochrome P450</fullName>
    </recommendedName>
</protein>
<proteinExistence type="inferred from homology"/>
<dbReference type="Proteomes" id="UP000467840">
    <property type="component" value="Chromosome 9"/>
</dbReference>
<evidence type="ECO:0000313" key="3">
    <source>
        <dbReference type="EMBL" id="KAF2307551.1"/>
    </source>
</evidence>
<dbReference type="EMBL" id="JAAGAX010000008">
    <property type="protein sequence ID" value="KAF2307548.1"/>
    <property type="molecule type" value="Genomic_DNA"/>
</dbReference>
<dbReference type="AlphaFoldDB" id="A0A6A6M4V2"/>